<evidence type="ECO:0000313" key="7">
    <source>
        <dbReference type="EMBL" id="KIL70725.1"/>
    </source>
</evidence>
<evidence type="ECO:0000313" key="8">
    <source>
        <dbReference type="Proteomes" id="UP000054549"/>
    </source>
</evidence>
<dbReference type="OrthoDB" id="185373at2759"/>
<dbReference type="PANTHER" id="PTHR47447:SF23">
    <property type="entry name" value="PENTACOTRIPEPTIDE-REPEAT REGION OF PRORP DOMAIN-CONTAINING PROTEIN"/>
    <property type="match status" value="1"/>
</dbReference>
<dbReference type="EMBL" id="KN818223">
    <property type="protein sequence ID" value="KIL70725.1"/>
    <property type="molecule type" value="Genomic_DNA"/>
</dbReference>
<dbReference type="Pfam" id="PF13041">
    <property type="entry name" value="PPR_2"/>
    <property type="match status" value="1"/>
</dbReference>
<feature type="repeat" description="PPR" evidence="5">
    <location>
        <begin position="645"/>
        <end position="679"/>
    </location>
</feature>
<reference evidence="7 8" key="1">
    <citation type="submission" date="2014-04" db="EMBL/GenBank/DDBJ databases">
        <title>Evolutionary Origins and Diversification of the Mycorrhizal Mutualists.</title>
        <authorList>
            <consortium name="DOE Joint Genome Institute"/>
            <consortium name="Mycorrhizal Genomics Consortium"/>
            <person name="Kohler A."/>
            <person name="Kuo A."/>
            <person name="Nagy L.G."/>
            <person name="Floudas D."/>
            <person name="Copeland A."/>
            <person name="Barry K.W."/>
            <person name="Cichocki N."/>
            <person name="Veneault-Fourrey C."/>
            <person name="LaButti K."/>
            <person name="Lindquist E.A."/>
            <person name="Lipzen A."/>
            <person name="Lundell T."/>
            <person name="Morin E."/>
            <person name="Murat C."/>
            <person name="Riley R."/>
            <person name="Ohm R."/>
            <person name="Sun H."/>
            <person name="Tunlid A."/>
            <person name="Henrissat B."/>
            <person name="Grigoriev I.V."/>
            <person name="Hibbett D.S."/>
            <person name="Martin F."/>
        </authorList>
    </citation>
    <scope>NUCLEOTIDE SEQUENCE [LARGE SCALE GENOMIC DNA]</scope>
    <source>
        <strain evidence="7 8">Koide BX008</strain>
    </source>
</reference>
<gene>
    <name evidence="7" type="ORF">M378DRAFT_6652</name>
</gene>
<dbReference type="InterPro" id="IPR002885">
    <property type="entry name" value="PPR_rpt"/>
</dbReference>
<feature type="repeat" description="PPR" evidence="5">
    <location>
        <begin position="610"/>
        <end position="644"/>
    </location>
</feature>
<evidence type="ECO:0008006" key="9">
    <source>
        <dbReference type="Google" id="ProtNLM"/>
    </source>
</evidence>
<comment type="subunit">
    <text evidence="4">Binds to mitochondrial small subunit 15S rRNA.</text>
</comment>
<dbReference type="STRING" id="946122.A0A0C2T4A6"/>
<dbReference type="InParanoid" id="A0A0C2T4A6"/>
<evidence type="ECO:0000256" key="3">
    <source>
        <dbReference type="ARBA" id="ARBA00044493"/>
    </source>
</evidence>
<comment type="similarity">
    <text evidence="1">Belongs to the CCM1 family.</text>
</comment>
<dbReference type="HOGENOM" id="CLU_013696_0_0_1"/>
<feature type="compositionally biased region" description="Polar residues" evidence="6">
    <location>
        <begin position="27"/>
        <end position="39"/>
    </location>
</feature>
<dbReference type="Pfam" id="PF01535">
    <property type="entry name" value="PPR"/>
    <property type="match status" value="1"/>
</dbReference>
<evidence type="ECO:0000256" key="6">
    <source>
        <dbReference type="SAM" id="MobiDB-lite"/>
    </source>
</evidence>
<dbReference type="InterPro" id="IPR011990">
    <property type="entry name" value="TPR-like_helical_dom_sf"/>
</dbReference>
<dbReference type="Gene3D" id="1.25.40.10">
    <property type="entry name" value="Tetratricopeptide repeat domain"/>
    <property type="match status" value="3"/>
</dbReference>
<protein>
    <recommendedName>
        <fullName evidence="9">Pentatricopeptide repeat-containing protein</fullName>
    </recommendedName>
</protein>
<evidence type="ECO:0000256" key="1">
    <source>
        <dbReference type="ARBA" id="ARBA00006192"/>
    </source>
</evidence>
<accession>A0A0C2T4A6</accession>
<feature type="repeat" description="PPR" evidence="5">
    <location>
        <begin position="179"/>
        <end position="213"/>
    </location>
</feature>
<dbReference type="Pfam" id="PF13812">
    <property type="entry name" value="PPR_3"/>
    <property type="match status" value="1"/>
</dbReference>
<name>A0A0C2T4A6_AMAMK</name>
<keyword evidence="2" id="KW-0677">Repeat</keyword>
<dbReference type="AlphaFoldDB" id="A0A0C2T4A6"/>
<dbReference type="NCBIfam" id="TIGR00756">
    <property type="entry name" value="PPR"/>
    <property type="match status" value="3"/>
</dbReference>
<dbReference type="PROSITE" id="PS51375">
    <property type="entry name" value="PPR"/>
    <property type="match status" value="3"/>
</dbReference>
<dbReference type="Proteomes" id="UP000054549">
    <property type="component" value="Unassembled WGS sequence"/>
</dbReference>
<dbReference type="PANTHER" id="PTHR47447">
    <property type="entry name" value="OS03G0856100 PROTEIN"/>
    <property type="match status" value="1"/>
</dbReference>
<proteinExistence type="inferred from homology"/>
<feature type="region of interest" description="Disordered" evidence="6">
    <location>
        <begin position="1"/>
        <end position="39"/>
    </location>
</feature>
<evidence type="ECO:0000256" key="4">
    <source>
        <dbReference type="ARBA" id="ARBA00044511"/>
    </source>
</evidence>
<comment type="function">
    <text evidence="3">Regulates mitochondrial small subunit maturation by controlling 15S rRNA 5'-end processing. Localizes to the 5' precursor of the 15S rRNA in a position that is subsequently occupied by mS47 in the mature yeast mtSSU. Uses structure and sequence-specific RNA recognition, binding to a single-stranded region of the precursor and specifically recognizing bases -6 to -1. The exchange of Ccm1 for mS47 is coupled to the irreversible removal of precursor rRNA that is accompanied by conformational changes of the mitoribosomal proteins uS5m and mS26. These conformational changes signal completion of 5'-end rRNA processing through protection of the mature 5'-end of the 15S rRNA and stabilization of mS47. The removal of the 5' precursor together with the dissociation of Ccm1 may be catalyzed by the 5'-3' exoribonuclease Pet127. Involved in the specific removal of group I introns in mitochondrial encoded transcripts.</text>
</comment>
<sequence length="778" mass="86761">MAIAHQCTHADTAEHTPQVQDRESRTSNHCQLNLPSSPSQVDPKIVALVRSVLSKDAAEISDPRVLAQIPKYLAKAENVRNVAEAFVCEEPHHVLPFLRLLQGLKCPIKQNIYEGICFRLAEVKGWHHVLDVVALGISQTGRTTVRLLNWKSRALLEMKRYGQLQDVLEEFKTNNLKPNQRTYHLVLTGHIRNCDIVRARHCLQRMEEAGFSPNHLTHALLATNYRSLGSDLQVHYRALEDLSSMDHTLGVAVLNSLIQLRLDSHDVPRTLHLLLHFNPVLVQALVLALSGNIIPQGTSKHDISYMSHLHTPPSRHSFVPNAATYSIVINYLARHGAFEHITNVLYAVVMNGIKASPTIVISLIHAFASAGRIDIAVKLVANICQSQASCLEALAPMSSTALDGYLLDCADIRPSTALFNALLQNALPRKGLNAMSTVLKVMHANGVSPNAATLDIFIAYLRKRETVRPRMLLRILRQFVSPGIYPTSRQLHSILSSIFRYEKFLLYGSGWNASAARLSRYQRAKTQSYPEDRVTSTSKPFDPSAGLQLPRWLRYKSLARAIIEPLVSSAVNSDAATFALRIRHDAVIKSDVDSAEGILRASLSRGIHATQYHYSALLEGYALIGDMSGAEAVLRSMGKVGLKPNVVIYTILIVGYGRYGHPEKALRIFRQMLNEGCKPDVPAVDAICGALFASGAYALARRVLIDSWTYIQPFPDEHHSLSLRQLSVRFRSLHNANQSVPMSMTKHRRRLLHFKVRDLVQKWRKMSGKHSSKSQTVV</sequence>
<evidence type="ECO:0000256" key="5">
    <source>
        <dbReference type="PROSITE-ProRule" id="PRU00708"/>
    </source>
</evidence>
<evidence type="ECO:0000256" key="2">
    <source>
        <dbReference type="ARBA" id="ARBA00022737"/>
    </source>
</evidence>
<organism evidence="7 8">
    <name type="scientific">Amanita muscaria (strain Koide BX008)</name>
    <dbReference type="NCBI Taxonomy" id="946122"/>
    <lineage>
        <taxon>Eukaryota</taxon>
        <taxon>Fungi</taxon>
        <taxon>Dikarya</taxon>
        <taxon>Basidiomycota</taxon>
        <taxon>Agaricomycotina</taxon>
        <taxon>Agaricomycetes</taxon>
        <taxon>Agaricomycetidae</taxon>
        <taxon>Agaricales</taxon>
        <taxon>Pluteineae</taxon>
        <taxon>Amanitaceae</taxon>
        <taxon>Amanita</taxon>
    </lineage>
</organism>
<keyword evidence="8" id="KW-1185">Reference proteome</keyword>